<accession>A0ABP7GIW6</accession>
<evidence type="ECO:0000313" key="2">
    <source>
        <dbReference type="Proteomes" id="UP001500540"/>
    </source>
</evidence>
<evidence type="ECO:0000313" key="1">
    <source>
        <dbReference type="EMBL" id="GAA3765515.1"/>
    </source>
</evidence>
<protein>
    <submittedName>
        <fullName evidence="1">Uncharacterized protein</fullName>
    </submittedName>
</protein>
<comment type="caution">
    <text evidence="1">The sequence shown here is derived from an EMBL/GenBank/DDBJ whole genome shotgun (WGS) entry which is preliminary data.</text>
</comment>
<dbReference type="EMBL" id="BAABAF010000006">
    <property type="protein sequence ID" value="GAA3765515.1"/>
    <property type="molecule type" value="Genomic_DNA"/>
</dbReference>
<organism evidence="1 2">
    <name type="scientific">Microbacterium kribbense</name>
    <dbReference type="NCBI Taxonomy" id="433645"/>
    <lineage>
        <taxon>Bacteria</taxon>
        <taxon>Bacillati</taxon>
        <taxon>Actinomycetota</taxon>
        <taxon>Actinomycetes</taxon>
        <taxon>Micrococcales</taxon>
        <taxon>Microbacteriaceae</taxon>
        <taxon>Microbacterium</taxon>
    </lineage>
</organism>
<dbReference type="Proteomes" id="UP001500540">
    <property type="component" value="Unassembled WGS sequence"/>
</dbReference>
<name>A0ABP7GIW6_9MICO</name>
<sequence length="206" mass="22734">MVEMEPTKLETTKLETVPGVSVLLGWAPGTEAGSRIRQLAKAILAERLEIDAAFVNVQREAPVQFGHHTRLIAVVDGREVPLMVRTASFRTASVVAVFEPTRLVGLDIRARQADEAALHEIRAHSHLWGSSFWQEATDESLVVHWSRVQAVRQADPRGVSIRPEAVRLDPPFAKAWAPERKDAFHLVDLSTGAYVITLAYGTVATE</sequence>
<proteinExistence type="predicted"/>
<keyword evidence="2" id="KW-1185">Reference proteome</keyword>
<reference evidence="2" key="1">
    <citation type="journal article" date="2019" name="Int. J. Syst. Evol. Microbiol.">
        <title>The Global Catalogue of Microorganisms (GCM) 10K type strain sequencing project: providing services to taxonomists for standard genome sequencing and annotation.</title>
        <authorList>
            <consortium name="The Broad Institute Genomics Platform"/>
            <consortium name="The Broad Institute Genome Sequencing Center for Infectious Disease"/>
            <person name="Wu L."/>
            <person name="Ma J."/>
        </authorList>
    </citation>
    <scope>NUCLEOTIDE SEQUENCE [LARGE SCALE GENOMIC DNA]</scope>
    <source>
        <strain evidence="2">JCM 16950</strain>
    </source>
</reference>
<gene>
    <name evidence="1" type="ORF">GCM10022240_17220</name>
</gene>